<feature type="compositionally biased region" description="Acidic residues" evidence="1">
    <location>
        <begin position="17"/>
        <end position="28"/>
    </location>
</feature>
<dbReference type="AlphaFoldDB" id="A0A9W8GNW2"/>
<protein>
    <submittedName>
        <fullName evidence="2">Uncharacterized protein</fullName>
    </submittedName>
</protein>
<evidence type="ECO:0000313" key="3">
    <source>
        <dbReference type="Proteomes" id="UP001140011"/>
    </source>
</evidence>
<dbReference type="OrthoDB" id="10285289at2759"/>
<proteinExistence type="predicted"/>
<dbReference type="EMBL" id="JANBUH010000859">
    <property type="protein sequence ID" value="KAJ2749177.1"/>
    <property type="molecule type" value="Genomic_DNA"/>
</dbReference>
<reference evidence="2" key="1">
    <citation type="submission" date="2022-07" db="EMBL/GenBank/DDBJ databases">
        <title>Phylogenomic reconstructions and comparative analyses of Kickxellomycotina fungi.</title>
        <authorList>
            <person name="Reynolds N.K."/>
            <person name="Stajich J.E."/>
            <person name="Barry K."/>
            <person name="Grigoriev I.V."/>
            <person name="Crous P."/>
            <person name="Smith M.E."/>
        </authorList>
    </citation>
    <scope>NUCLEOTIDE SEQUENCE</scope>
    <source>
        <strain evidence="2">BCRC 34297</strain>
    </source>
</reference>
<gene>
    <name evidence="2" type="ORF">GGI19_005790</name>
</gene>
<evidence type="ECO:0000256" key="1">
    <source>
        <dbReference type="SAM" id="MobiDB-lite"/>
    </source>
</evidence>
<feature type="region of interest" description="Disordered" evidence="1">
    <location>
        <begin position="17"/>
        <end position="41"/>
    </location>
</feature>
<comment type="caution">
    <text evidence="2">The sequence shown here is derived from an EMBL/GenBank/DDBJ whole genome shotgun (WGS) entry which is preliminary data.</text>
</comment>
<name>A0A9W8GNW2_9FUNG</name>
<dbReference type="Proteomes" id="UP001140011">
    <property type="component" value="Unassembled WGS sequence"/>
</dbReference>
<sequence>MEQALCDELAIDETIADPGDEAIMESDNGEASVNSNDEYSDTDAEYSDDDMVIVDSASKSTQTHLAIAANRDDLARHYLGVDMGKVLAHVTSFFCWTDKVLIRHVNNVYTALPIQGKRGGRWTELLLDGLHHYHNNTFAAAQAMSERLLAQNCHDGLTGPELRQIFDKVHEL</sequence>
<accession>A0A9W8GNW2</accession>
<keyword evidence="3" id="KW-1185">Reference proteome</keyword>
<evidence type="ECO:0000313" key="2">
    <source>
        <dbReference type="EMBL" id="KAJ2749177.1"/>
    </source>
</evidence>
<organism evidence="2 3">
    <name type="scientific">Coemansia pectinata</name>
    <dbReference type="NCBI Taxonomy" id="1052879"/>
    <lineage>
        <taxon>Eukaryota</taxon>
        <taxon>Fungi</taxon>
        <taxon>Fungi incertae sedis</taxon>
        <taxon>Zoopagomycota</taxon>
        <taxon>Kickxellomycotina</taxon>
        <taxon>Kickxellomycetes</taxon>
        <taxon>Kickxellales</taxon>
        <taxon>Kickxellaceae</taxon>
        <taxon>Coemansia</taxon>
    </lineage>
</organism>